<sequence length="306" mass="35860">MFSEFCDQVQNRLVFPAISSIFICLIYYTGGWFNRLIFVGFFLFFLLKESKALLYISLFCSFTILFFCWLKETEPIEIDHKNVTERVMVFPDTVKLNGDWVTFVGRTINKQKIHLSYLAKSEKERNSFLALRSEAVEIVVSGDYQAPQQQRNKYTFDQINYDKVHRIKGRFQISQFKETLKKNTWKNFFSRKRGKWMTFIQKNFPSKTSIYMNALLFGHKASQFIQSEKIYRESGLLHLFSLSGMHLQTYLGGIYYLFRRGGWTLAGSFIPLCFITLSYLLLAGGTISVMRAGLLFLLKLTLKLFQ</sequence>
<dbReference type="PANTHER" id="PTHR30619">
    <property type="entry name" value="DNA INTERNALIZATION/COMPETENCE PROTEIN COMEC/REC2"/>
    <property type="match status" value="1"/>
</dbReference>
<dbReference type="GO" id="GO:0005886">
    <property type="term" value="C:plasma membrane"/>
    <property type="evidence" value="ECO:0007669"/>
    <property type="project" value="UniProtKB-SubCell"/>
</dbReference>
<feature type="transmembrane region" description="Helical" evidence="6">
    <location>
        <begin position="52"/>
        <end position="70"/>
    </location>
</feature>
<feature type="transmembrane region" description="Helical" evidence="6">
    <location>
        <begin position="21"/>
        <end position="46"/>
    </location>
</feature>
<name>A0A931AUE6_9ENTE</name>
<keyword evidence="4 6" id="KW-1133">Transmembrane helix</keyword>
<comment type="caution">
    <text evidence="8">The sequence shown here is derived from an EMBL/GenBank/DDBJ whole genome shotgun (WGS) entry which is preliminary data.</text>
</comment>
<evidence type="ECO:0000256" key="1">
    <source>
        <dbReference type="ARBA" id="ARBA00004651"/>
    </source>
</evidence>
<comment type="subcellular location">
    <subcellularLocation>
        <location evidence="1">Cell membrane</location>
        <topology evidence="1">Multi-pass membrane protein</topology>
    </subcellularLocation>
</comment>
<dbReference type="EMBL" id="JADAKE010000015">
    <property type="protein sequence ID" value="MBF8807922.1"/>
    <property type="molecule type" value="Genomic_DNA"/>
</dbReference>
<evidence type="ECO:0000256" key="2">
    <source>
        <dbReference type="ARBA" id="ARBA00022475"/>
    </source>
</evidence>
<accession>A0A931AUE6</accession>
<evidence type="ECO:0000259" key="7">
    <source>
        <dbReference type="Pfam" id="PF03772"/>
    </source>
</evidence>
<evidence type="ECO:0000313" key="8">
    <source>
        <dbReference type="EMBL" id="MBF8807922.1"/>
    </source>
</evidence>
<dbReference type="PANTHER" id="PTHR30619:SF7">
    <property type="entry name" value="BETA-LACTAMASE DOMAIN PROTEIN"/>
    <property type="match status" value="1"/>
</dbReference>
<keyword evidence="9" id="KW-1185">Reference proteome</keyword>
<evidence type="ECO:0000313" key="9">
    <source>
        <dbReference type="Proteomes" id="UP000637757"/>
    </source>
</evidence>
<reference evidence="8" key="1">
    <citation type="submission" date="2020-09" db="EMBL/GenBank/DDBJ databases">
        <title>Genomic insights into the novelty and pathogenicity of a unique biofilm-forming Enterococcus sp. bacteria (Enterococcus lacertideformus) identified in reptiles.</title>
        <authorList>
            <person name="Agius J.E."/>
            <person name="Phalen D.N."/>
            <person name="Rose K."/>
            <person name="Eden J.-S."/>
        </authorList>
    </citation>
    <scope>NUCLEOTIDE SEQUENCE</scope>
    <source>
        <strain evidence="8">PHRS 0518</strain>
    </source>
</reference>
<feature type="domain" description="ComEC/Rec2-related protein" evidence="7">
    <location>
        <begin position="215"/>
        <end position="305"/>
    </location>
</feature>
<feature type="transmembrane region" description="Helical" evidence="6">
    <location>
        <begin position="269"/>
        <end position="298"/>
    </location>
</feature>
<dbReference type="InterPro" id="IPR004477">
    <property type="entry name" value="ComEC_N"/>
</dbReference>
<dbReference type="AlphaFoldDB" id="A0A931AUE6"/>
<keyword evidence="3 6" id="KW-0812">Transmembrane</keyword>
<dbReference type="InterPro" id="IPR052159">
    <property type="entry name" value="Competence_DNA_uptake"/>
</dbReference>
<evidence type="ECO:0000256" key="5">
    <source>
        <dbReference type="ARBA" id="ARBA00023136"/>
    </source>
</evidence>
<organism evidence="8 9">
    <name type="scientific">Enterococcus lacertideformus</name>
    <dbReference type="NCBI Taxonomy" id="2771493"/>
    <lineage>
        <taxon>Bacteria</taxon>
        <taxon>Bacillati</taxon>
        <taxon>Bacillota</taxon>
        <taxon>Bacilli</taxon>
        <taxon>Lactobacillales</taxon>
        <taxon>Enterococcaceae</taxon>
        <taxon>Enterococcus</taxon>
    </lineage>
</organism>
<feature type="transmembrane region" description="Helical" evidence="6">
    <location>
        <begin position="236"/>
        <end position="257"/>
    </location>
</feature>
<keyword evidence="2" id="KW-1003">Cell membrane</keyword>
<dbReference type="Pfam" id="PF03772">
    <property type="entry name" value="Competence"/>
    <property type="match status" value="1"/>
</dbReference>
<dbReference type="Proteomes" id="UP000637757">
    <property type="component" value="Unassembled WGS sequence"/>
</dbReference>
<keyword evidence="5 6" id="KW-0472">Membrane</keyword>
<evidence type="ECO:0000256" key="6">
    <source>
        <dbReference type="SAM" id="Phobius"/>
    </source>
</evidence>
<evidence type="ECO:0000256" key="3">
    <source>
        <dbReference type="ARBA" id="ARBA00022692"/>
    </source>
</evidence>
<protein>
    <submittedName>
        <fullName evidence="8">ComEC family DNA internalization-related competence protein</fullName>
    </submittedName>
</protein>
<proteinExistence type="predicted"/>
<gene>
    <name evidence="8" type="ORF">IC227_05680</name>
</gene>
<evidence type="ECO:0000256" key="4">
    <source>
        <dbReference type="ARBA" id="ARBA00022989"/>
    </source>
</evidence>